<dbReference type="Proteomes" id="UP000028302">
    <property type="component" value="Unassembled WGS sequence"/>
</dbReference>
<evidence type="ECO:0000256" key="1">
    <source>
        <dbReference type="SAM" id="MobiDB-lite"/>
    </source>
</evidence>
<organism evidence="2 3">
    <name type="scientific">Salinisphaera hydrothermalis (strain C41B8)</name>
    <dbReference type="NCBI Taxonomy" id="1304275"/>
    <lineage>
        <taxon>Bacteria</taxon>
        <taxon>Pseudomonadati</taxon>
        <taxon>Pseudomonadota</taxon>
        <taxon>Gammaproteobacteria</taxon>
        <taxon>Salinisphaerales</taxon>
        <taxon>Salinisphaeraceae</taxon>
        <taxon>Salinisphaera</taxon>
    </lineage>
</organism>
<feature type="compositionally biased region" description="Basic and acidic residues" evidence="1">
    <location>
        <begin position="136"/>
        <end position="145"/>
    </location>
</feature>
<evidence type="ECO:0000313" key="2">
    <source>
        <dbReference type="EMBL" id="KEZ78316.1"/>
    </source>
</evidence>
<feature type="compositionally biased region" description="Basic and acidic residues" evidence="1">
    <location>
        <begin position="251"/>
        <end position="262"/>
    </location>
</feature>
<feature type="compositionally biased region" description="Polar residues" evidence="1">
    <location>
        <begin position="268"/>
        <end position="278"/>
    </location>
</feature>
<feature type="compositionally biased region" description="Basic and acidic residues" evidence="1">
    <location>
        <begin position="1"/>
        <end position="15"/>
    </location>
</feature>
<dbReference type="EMBL" id="APNK01000005">
    <property type="protein sequence ID" value="KEZ78316.1"/>
    <property type="molecule type" value="Genomic_DNA"/>
</dbReference>
<dbReference type="AlphaFoldDB" id="A0A084INN2"/>
<feature type="region of interest" description="Disordered" evidence="1">
    <location>
        <begin position="238"/>
        <end position="324"/>
    </location>
</feature>
<feature type="compositionally biased region" description="Low complexity" evidence="1">
    <location>
        <begin position="191"/>
        <end position="209"/>
    </location>
</feature>
<gene>
    <name evidence="2" type="ORF">C41B8_05423</name>
</gene>
<accession>A0A084INN2</accession>
<feature type="region of interest" description="Disordered" evidence="1">
    <location>
        <begin position="1"/>
        <end position="90"/>
    </location>
</feature>
<feature type="compositionally biased region" description="Acidic residues" evidence="1">
    <location>
        <begin position="24"/>
        <end position="40"/>
    </location>
</feature>
<comment type="caution">
    <text evidence="2">The sequence shown here is derived from an EMBL/GenBank/DDBJ whole genome shotgun (WGS) entry which is preliminary data.</text>
</comment>
<keyword evidence="3" id="KW-1185">Reference proteome</keyword>
<sequence>MATGNDDDRYEHQFEDLNGNPDDTTTDVDLGDDQDFELGGDDQAPRDAAGDQDDDDGGDGQPDQQAQGSDNDAGGEQAGDEETDEQREARLNAEIDQALEAERTAARDQELESLRDEIRQLREERAQAQAQGETEQLDRDIESTRQKMVSAQEEGDTAAAAEAQNKLVELQVRKHTSASRADPGDGGDQGQPGRQRQAPAEQVPAAAQRWVGRHPWFAQGTNAQAAQTALVIEKRLRGAGFDPNSDAMYDEIDRQLSRRHPELGITPRDSSNQGDHNQNGSRNGSRRRGAPTNGMGAQGKASSGKVQITADDRASMSQFGLDPDNKEHLKIWAREKRASQQNAQRR</sequence>
<name>A0A084INN2_SALHC</name>
<reference evidence="2 3" key="1">
    <citation type="submission" date="2013-03" db="EMBL/GenBank/DDBJ databases">
        <title>Salinisphaera hydrothermalis C41B8 Genome Sequencing.</title>
        <authorList>
            <person name="Li C."/>
            <person name="Lai Q."/>
            <person name="Shao Z."/>
        </authorList>
    </citation>
    <scope>NUCLEOTIDE SEQUENCE [LARGE SCALE GENOMIC DNA]</scope>
    <source>
        <strain evidence="2 3">C41B8</strain>
    </source>
</reference>
<feature type="region of interest" description="Disordered" evidence="1">
    <location>
        <begin position="122"/>
        <end position="212"/>
    </location>
</feature>
<proteinExistence type="predicted"/>
<evidence type="ECO:0000313" key="3">
    <source>
        <dbReference type="Proteomes" id="UP000028302"/>
    </source>
</evidence>
<protein>
    <submittedName>
        <fullName evidence="2">Uncharacterized protein</fullName>
    </submittedName>
</protein>
<dbReference type="RefSeq" id="WP_156962419.1">
    <property type="nucleotide sequence ID" value="NZ_APNK01000005.1"/>
</dbReference>
<dbReference type="STRING" id="1304275.C41B8_05423"/>